<feature type="region of interest" description="Disordered" evidence="1">
    <location>
        <begin position="408"/>
        <end position="467"/>
    </location>
</feature>
<dbReference type="Proteomes" id="UP000624404">
    <property type="component" value="Unassembled WGS sequence"/>
</dbReference>
<evidence type="ECO:0000313" key="3">
    <source>
        <dbReference type="Proteomes" id="UP000624404"/>
    </source>
</evidence>
<dbReference type="EMBL" id="CAJHIA010000003">
    <property type="protein sequence ID" value="CAD6441192.1"/>
    <property type="molecule type" value="Genomic_DNA"/>
</dbReference>
<reference evidence="2" key="1">
    <citation type="submission" date="2020-10" db="EMBL/GenBank/DDBJ databases">
        <authorList>
            <person name="Kusch S."/>
        </authorList>
    </citation>
    <scope>NUCLEOTIDE SEQUENCE</scope>
    <source>
        <strain evidence="2">SwB9</strain>
    </source>
</reference>
<dbReference type="AlphaFoldDB" id="A0A8H2VM76"/>
<protein>
    <submittedName>
        <fullName evidence="2">Cfbf31d2-ab9a-469c-8755-ac7af03c6fee-CDS</fullName>
    </submittedName>
</protein>
<organism evidence="2 3">
    <name type="scientific">Sclerotinia trifoliorum</name>
    <dbReference type="NCBI Taxonomy" id="28548"/>
    <lineage>
        <taxon>Eukaryota</taxon>
        <taxon>Fungi</taxon>
        <taxon>Dikarya</taxon>
        <taxon>Ascomycota</taxon>
        <taxon>Pezizomycotina</taxon>
        <taxon>Leotiomycetes</taxon>
        <taxon>Helotiales</taxon>
        <taxon>Sclerotiniaceae</taxon>
        <taxon>Sclerotinia</taxon>
    </lineage>
</organism>
<dbReference type="OrthoDB" id="3544716at2759"/>
<feature type="region of interest" description="Disordered" evidence="1">
    <location>
        <begin position="1"/>
        <end position="49"/>
    </location>
</feature>
<name>A0A8H2VM76_9HELO</name>
<gene>
    <name evidence="2" type="ORF">SCLTRI_LOCUS983</name>
</gene>
<keyword evidence="3" id="KW-1185">Reference proteome</keyword>
<comment type="caution">
    <text evidence="2">The sequence shown here is derived from an EMBL/GenBank/DDBJ whole genome shotgun (WGS) entry which is preliminary data.</text>
</comment>
<proteinExistence type="predicted"/>
<sequence length="467" mass="52428">MAQNSAQRTRDQLLRAGWTTEQIDEERSHYPRSSGQNHPVPSVASGSYCSYSTSVQSQSVGSQSNHPSVRNTEEPREYISYSANIVQPQPVYAAGNTNLPDYSSGVHTVHSSDLRAASIVDPREVQAQGYGNAAIVYAAAQSATRHFVDDQAHGQHQGYYPLERQGSIRPGTVGTPVGIEQLKTEIPGAKAIPYRGTRDDPGERPYGIWPDSPWDSGYSPTFTGKNCNEGCVANLWEGVWRDETEEQVCLLFDHVDFYRLAYITTVHRGTVERPGFTEFSKETQDYKIINSLNDIVKILNIAGRPPGFERISQRRPGNGFTCQQVSDLLSILANKENPNRGNAFGQVLAWANSGDLSPKRVLRNVPESIVKYYGFQNHEALADKRFRWEWLIKSFLYKEDPNPDHAHWYIEGPSKGKKVRKPSESDSRTKRSTSSNTVSSDHSRRPIAFPSQDSHKPRNKRHQAEEH</sequence>
<evidence type="ECO:0000313" key="2">
    <source>
        <dbReference type="EMBL" id="CAD6441192.1"/>
    </source>
</evidence>
<accession>A0A8H2VM76</accession>
<evidence type="ECO:0000256" key="1">
    <source>
        <dbReference type="SAM" id="MobiDB-lite"/>
    </source>
</evidence>